<gene>
    <name evidence="3" type="ORF">HYFRA_00010992</name>
</gene>
<dbReference type="AlphaFoldDB" id="A0A9N9KZ57"/>
<accession>A0A9N9KZ57</accession>
<organism evidence="3 4">
    <name type="scientific">Hymenoscyphus fraxineus</name>
    <dbReference type="NCBI Taxonomy" id="746836"/>
    <lineage>
        <taxon>Eukaryota</taxon>
        <taxon>Fungi</taxon>
        <taxon>Dikarya</taxon>
        <taxon>Ascomycota</taxon>
        <taxon>Pezizomycotina</taxon>
        <taxon>Leotiomycetes</taxon>
        <taxon>Helotiales</taxon>
        <taxon>Helotiaceae</taxon>
        <taxon>Hymenoscyphus</taxon>
    </lineage>
</organism>
<evidence type="ECO:0000313" key="4">
    <source>
        <dbReference type="Proteomes" id="UP000696280"/>
    </source>
</evidence>
<feature type="transmembrane region" description="Helical" evidence="2">
    <location>
        <begin position="162"/>
        <end position="186"/>
    </location>
</feature>
<keyword evidence="2" id="KW-1133">Transmembrane helix</keyword>
<proteinExistence type="predicted"/>
<evidence type="ECO:0000313" key="3">
    <source>
        <dbReference type="EMBL" id="CAG8955726.1"/>
    </source>
</evidence>
<name>A0A9N9KZ57_9HELO</name>
<dbReference type="Proteomes" id="UP000696280">
    <property type="component" value="Unassembled WGS sequence"/>
</dbReference>
<evidence type="ECO:0000256" key="2">
    <source>
        <dbReference type="SAM" id="Phobius"/>
    </source>
</evidence>
<comment type="caution">
    <text evidence="3">The sequence shown here is derived from an EMBL/GenBank/DDBJ whole genome shotgun (WGS) entry which is preliminary data.</text>
</comment>
<keyword evidence="2" id="KW-0472">Membrane</keyword>
<keyword evidence="2" id="KW-0812">Transmembrane</keyword>
<evidence type="ECO:0000256" key="1">
    <source>
        <dbReference type="SAM" id="MobiDB-lite"/>
    </source>
</evidence>
<dbReference type="EMBL" id="CAJVRL010000065">
    <property type="protein sequence ID" value="CAG8955726.1"/>
    <property type="molecule type" value="Genomic_DNA"/>
</dbReference>
<reference evidence="3" key="1">
    <citation type="submission" date="2021-07" db="EMBL/GenBank/DDBJ databases">
        <authorList>
            <person name="Durling M."/>
        </authorList>
    </citation>
    <scope>NUCLEOTIDE SEQUENCE</scope>
</reference>
<feature type="compositionally biased region" description="Basic and acidic residues" evidence="1">
    <location>
        <begin position="12"/>
        <end position="23"/>
    </location>
</feature>
<keyword evidence="4" id="KW-1185">Reference proteome</keyword>
<sequence>MSGPDHYGARSTWHEPKRPDRHPPITFPSADRNPVQDAPNSSDESLKLNTTTALLCFSLTNLIYTTPLPTLPTPPDNFPIPTTIPNATIPTRLPTSALSLPLPTMATTSLPLDPLPINYNFTTTGASSPTGTAMPTQTITISASRTHSHGAPNAAGKDRESIFGLSAILLLASVPLFVFSYCATLYRDDL</sequence>
<feature type="region of interest" description="Disordered" evidence="1">
    <location>
        <begin position="1"/>
        <end position="45"/>
    </location>
</feature>
<protein>
    <submittedName>
        <fullName evidence="3">Uncharacterized protein</fullName>
    </submittedName>
</protein>